<dbReference type="AlphaFoldDB" id="A0A0B7K3X2"/>
<protein>
    <submittedName>
        <fullName evidence="2">Uncharacterized protein</fullName>
    </submittedName>
</protein>
<proteinExistence type="predicted"/>
<name>A0A0B7K3X2_BIOOC</name>
<evidence type="ECO:0000256" key="1">
    <source>
        <dbReference type="SAM" id="MobiDB-lite"/>
    </source>
</evidence>
<feature type="region of interest" description="Disordered" evidence="1">
    <location>
        <begin position="1"/>
        <end position="26"/>
    </location>
</feature>
<dbReference type="EMBL" id="CDPU01000025">
    <property type="protein sequence ID" value="CEO51894.1"/>
    <property type="molecule type" value="Genomic_DNA"/>
</dbReference>
<sequence length="262" mass="29845">MSGHFRTTRKRVQGYQSPASHPSTERFENFTSFRDRLRSLDDTPIRPQKKQRLERPDPFFNVYEQLGACFALEPSPPSTTATRLPTHMKEKAASPSDVGLAKQFTEAFTQAGVDLHASALENLAQARSQVMKKMSAFGDKVSKTLDQQHALYDSISWPLSSTLCSSGQIPKATIEKHLTNLEQHDRCVEDEREYWRKLEEGPSEADCESGEHEGGKLLFESFRKEAQEIGDSKMKLVDGLENKYKKLIKAETDQMMRHFMDE</sequence>
<feature type="compositionally biased region" description="Basic residues" evidence="1">
    <location>
        <begin position="1"/>
        <end position="12"/>
    </location>
</feature>
<reference evidence="2" key="1">
    <citation type="submission" date="2015-01" db="EMBL/GenBank/DDBJ databases">
        <authorList>
            <person name="Durling Mikael"/>
        </authorList>
    </citation>
    <scope>NUCLEOTIDE SEQUENCE</scope>
</reference>
<evidence type="ECO:0000313" key="2">
    <source>
        <dbReference type="EMBL" id="CEO51894.1"/>
    </source>
</evidence>
<organism evidence="2">
    <name type="scientific">Bionectria ochroleuca</name>
    <name type="common">Gliocladium roseum</name>
    <dbReference type="NCBI Taxonomy" id="29856"/>
    <lineage>
        <taxon>Eukaryota</taxon>
        <taxon>Fungi</taxon>
        <taxon>Dikarya</taxon>
        <taxon>Ascomycota</taxon>
        <taxon>Pezizomycotina</taxon>
        <taxon>Sordariomycetes</taxon>
        <taxon>Hypocreomycetidae</taxon>
        <taxon>Hypocreales</taxon>
        <taxon>Bionectriaceae</taxon>
        <taxon>Clonostachys</taxon>
    </lineage>
</organism>
<accession>A0A0B7K3X2</accession>
<gene>
    <name evidence="2" type="ORF">BN869_000007952_1</name>
</gene>